<evidence type="ECO:0000313" key="4">
    <source>
        <dbReference type="Proteomes" id="UP000191116"/>
    </source>
</evidence>
<keyword evidence="1" id="KW-0472">Membrane</keyword>
<proteinExistence type="predicted"/>
<dbReference type="AlphaFoldDB" id="A0A1T4NNY9"/>
<accession>A0A1T4NNY9</accession>
<evidence type="ECO:0000313" key="3">
    <source>
        <dbReference type="EMBL" id="SJZ80929.1"/>
    </source>
</evidence>
<dbReference type="Pfam" id="PF11188">
    <property type="entry name" value="DUF2975"/>
    <property type="match status" value="1"/>
</dbReference>
<feature type="transmembrane region" description="Helical" evidence="1">
    <location>
        <begin position="152"/>
        <end position="168"/>
    </location>
</feature>
<organism evidence="3 4">
    <name type="scientific">Photobacterium toruni</name>
    <dbReference type="NCBI Taxonomy" id="1935446"/>
    <lineage>
        <taxon>Bacteria</taxon>
        <taxon>Pseudomonadati</taxon>
        <taxon>Pseudomonadota</taxon>
        <taxon>Gammaproteobacteria</taxon>
        <taxon>Vibrionales</taxon>
        <taxon>Vibrionaceae</taxon>
        <taxon>Photobacterium</taxon>
    </lineage>
</organism>
<evidence type="ECO:0000256" key="1">
    <source>
        <dbReference type="SAM" id="Phobius"/>
    </source>
</evidence>
<dbReference type="InterPro" id="IPR021354">
    <property type="entry name" value="DUF2975"/>
</dbReference>
<dbReference type="OrthoDB" id="8479187at2"/>
<dbReference type="Proteomes" id="UP001306119">
    <property type="component" value="Unassembled WGS sequence"/>
</dbReference>
<reference evidence="3 4" key="1">
    <citation type="submission" date="2017-02" db="EMBL/GenBank/DDBJ databases">
        <authorList>
            <person name="Peterson S.W."/>
        </authorList>
    </citation>
    <scope>NUCLEOTIDE SEQUENCE [LARGE SCALE GENOMIC DNA]</scope>
    <source>
        <strain evidence="3 4">CECT 9189</strain>
    </source>
</reference>
<keyword evidence="1" id="KW-0812">Transmembrane</keyword>
<name>A0A1T4NNY9_9GAMM</name>
<dbReference type="RefSeq" id="WP_080173464.1">
    <property type="nucleotide sequence ID" value="NZ_AP024854.1"/>
</dbReference>
<protein>
    <submittedName>
        <fullName evidence="2">DUF2975 domain-containing protein</fullName>
    </submittedName>
</protein>
<feature type="transmembrane region" description="Helical" evidence="1">
    <location>
        <begin position="114"/>
        <end position="132"/>
    </location>
</feature>
<dbReference type="Proteomes" id="UP000191116">
    <property type="component" value="Unassembled WGS sequence"/>
</dbReference>
<feature type="transmembrane region" description="Helical" evidence="1">
    <location>
        <begin position="14"/>
        <end position="31"/>
    </location>
</feature>
<reference evidence="2 5" key="2">
    <citation type="submission" date="2024-01" db="EMBL/GenBank/DDBJ databases">
        <title>Active colonisers of the gastrointestinal tract of Atlantic salmon farmed in a warm water region.</title>
        <authorList>
            <person name="Bowman J.P."/>
        </authorList>
    </citation>
    <scope>NUCLEOTIDE SEQUENCE [LARGE SCALE GENOMIC DNA]</scope>
    <source>
        <strain evidence="2 5">S3MW1</strain>
    </source>
</reference>
<keyword evidence="1" id="KW-1133">Transmembrane helix</keyword>
<feature type="transmembrane region" description="Helical" evidence="1">
    <location>
        <begin position="66"/>
        <end position="93"/>
    </location>
</feature>
<keyword evidence="5" id="KW-1185">Reference proteome</keyword>
<dbReference type="EMBL" id="JAYXUG010000005">
    <property type="protein sequence ID" value="MEC6831981.1"/>
    <property type="molecule type" value="Genomic_DNA"/>
</dbReference>
<dbReference type="EMBL" id="FUWP01000002">
    <property type="protein sequence ID" value="SJZ80929.1"/>
    <property type="molecule type" value="Genomic_DNA"/>
</dbReference>
<gene>
    <name evidence="3" type="ORF">CZ814_00684</name>
    <name evidence="2" type="ORF">VXS06_09425</name>
</gene>
<sequence length="182" mass="21203">MSKIQQQSRRVKNLLRLFFILTPILVCYFWLTIETPYDFLRQTGIVQTSFDINQLTETPLTLTTRFLAIVTSLIYCSIIMYALKILITLFGNYENKQIFTLENAGCYQKLGYSVFYWVGGSIFYQPLMTLILTFNNPPNHRMIMITFEGLDFLTLLIGAIIVIISWVMKEGYLLADEQNYTI</sequence>
<evidence type="ECO:0000313" key="5">
    <source>
        <dbReference type="Proteomes" id="UP001306119"/>
    </source>
</evidence>
<evidence type="ECO:0000313" key="2">
    <source>
        <dbReference type="EMBL" id="MEC6831981.1"/>
    </source>
</evidence>